<sequence>MLRFGLYTDLMCVLCATHLETHSHLFSHCAYSRIVLNACPFKVPSIWDNFISGRFLDAESNDFEKHIGYLFISAVFYAIWTERNNCIHRDTRCNPSSMIIKIKQIVREKLYSCAAFRARIKRDPSFVAILY</sequence>
<accession>A0AAF0XGZ2</accession>
<organism evidence="1 2">
    <name type="scientific">Daucus carota subsp. sativus</name>
    <name type="common">Carrot</name>
    <dbReference type="NCBI Taxonomy" id="79200"/>
    <lineage>
        <taxon>Eukaryota</taxon>
        <taxon>Viridiplantae</taxon>
        <taxon>Streptophyta</taxon>
        <taxon>Embryophyta</taxon>
        <taxon>Tracheophyta</taxon>
        <taxon>Spermatophyta</taxon>
        <taxon>Magnoliopsida</taxon>
        <taxon>eudicotyledons</taxon>
        <taxon>Gunneridae</taxon>
        <taxon>Pentapetalae</taxon>
        <taxon>asterids</taxon>
        <taxon>campanulids</taxon>
        <taxon>Apiales</taxon>
        <taxon>Apiaceae</taxon>
        <taxon>Apioideae</taxon>
        <taxon>Scandiceae</taxon>
        <taxon>Daucinae</taxon>
        <taxon>Daucus</taxon>
        <taxon>Daucus sect. Daucus</taxon>
    </lineage>
</organism>
<protein>
    <recommendedName>
        <fullName evidence="3">Reverse transcriptase zinc-binding domain-containing protein</fullName>
    </recommendedName>
</protein>
<proteinExistence type="predicted"/>
<reference evidence="1" key="2">
    <citation type="submission" date="2022-03" db="EMBL/GenBank/DDBJ databases">
        <title>Draft title - Genomic analysis of global carrot germplasm unveils the trajectory of domestication and the origin of high carotenoid orange carrot.</title>
        <authorList>
            <person name="Iorizzo M."/>
            <person name="Ellison S."/>
            <person name="Senalik D."/>
            <person name="Macko-Podgorni A."/>
            <person name="Grzebelus D."/>
            <person name="Bostan H."/>
            <person name="Rolling W."/>
            <person name="Curaba J."/>
            <person name="Simon P."/>
        </authorList>
    </citation>
    <scope>NUCLEOTIDE SEQUENCE</scope>
    <source>
        <tissue evidence="1">Leaf</tissue>
    </source>
</reference>
<name>A0AAF0XGZ2_DAUCS</name>
<gene>
    <name evidence="1" type="ORF">DCAR_0727355</name>
</gene>
<evidence type="ECO:0000313" key="1">
    <source>
        <dbReference type="EMBL" id="WOH07920.1"/>
    </source>
</evidence>
<evidence type="ECO:0000313" key="2">
    <source>
        <dbReference type="Proteomes" id="UP000077755"/>
    </source>
</evidence>
<keyword evidence="2" id="KW-1185">Reference proteome</keyword>
<evidence type="ECO:0008006" key="3">
    <source>
        <dbReference type="Google" id="ProtNLM"/>
    </source>
</evidence>
<dbReference type="Proteomes" id="UP000077755">
    <property type="component" value="Chromosome 7"/>
</dbReference>
<dbReference type="AlphaFoldDB" id="A0AAF0XGZ2"/>
<dbReference type="EMBL" id="CP093349">
    <property type="protein sequence ID" value="WOH07920.1"/>
    <property type="molecule type" value="Genomic_DNA"/>
</dbReference>
<reference evidence="1" key="1">
    <citation type="journal article" date="2016" name="Nat. Genet.">
        <title>A high-quality carrot genome assembly provides new insights into carotenoid accumulation and asterid genome evolution.</title>
        <authorList>
            <person name="Iorizzo M."/>
            <person name="Ellison S."/>
            <person name="Senalik D."/>
            <person name="Zeng P."/>
            <person name="Satapoomin P."/>
            <person name="Huang J."/>
            <person name="Bowman M."/>
            <person name="Iovene M."/>
            <person name="Sanseverino W."/>
            <person name="Cavagnaro P."/>
            <person name="Yildiz M."/>
            <person name="Macko-Podgorni A."/>
            <person name="Moranska E."/>
            <person name="Grzebelus E."/>
            <person name="Grzebelus D."/>
            <person name="Ashrafi H."/>
            <person name="Zheng Z."/>
            <person name="Cheng S."/>
            <person name="Spooner D."/>
            <person name="Van Deynze A."/>
            <person name="Simon P."/>
        </authorList>
    </citation>
    <scope>NUCLEOTIDE SEQUENCE</scope>
    <source>
        <tissue evidence="1">Leaf</tissue>
    </source>
</reference>